<reference evidence="4" key="1">
    <citation type="submission" date="2021-03" db="EMBL/GenBank/DDBJ databases">
        <authorList>
            <person name="Tagirdzhanova G."/>
        </authorList>
    </citation>
    <scope>NUCLEOTIDE SEQUENCE</scope>
</reference>
<feature type="domain" description="AB hydrolase-1" evidence="3">
    <location>
        <begin position="96"/>
        <end position="392"/>
    </location>
</feature>
<dbReference type="PANTHER" id="PTHR43194">
    <property type="entry name" value="HYDROLASE ALPHA/BETA FOLD FAMILY"/>
    <property type="match status" value="1"/>
</dbReference>
<dbReference type="InterPro" id="IPR029058">
    <property type="entry name" value="AB_hydrolase_fold"/>
</dbReference>
<gene>
    <name evidence="4" type="ORF">HETSPECPRED_002156</name>
</gene>
<keyword evidence="2" id="KW-0732">Signal</keyword>
<evidence type="ECO:0000259" key="3">
    <source>
        <dbReference type="Pfam" id="PF12697"/>
    </source>
</evidence>
<dbReference type="OrthoDB" id="9978720at2759"/>
<dbReference type="Pfam" id="PF12697">
    <property type="entry name" value="Abhydrolase_6"/>
    <property type="match status" value="1"/>
</dbReference>
<dbReference type="PANTHER" id="PTHR43194:SF4">
    <property type="entry name" value="AB HYDROLASE-1 DOMAIN-CONTAINING PROTEIN"/>
    <property type="match status" value="1"/>
</dbReference>
<feature type="compositionally biased region" description="Low complexity" evidence="1">
    <location>
        <begin position="287"/>
        <end position="300"/>
    </location>
</feature>
<comment type="caution">
    <text evidence="4">The sequence shown here is derived from an EMBL/GenBank/DDBJ whole genome shotgun (WGS) entry which is preliminary data.</text>
</comment>
<accession>A0A8H3J3J4</accession>
<evidence type="ECO:0000313" key="4">
    <source>
        <dbReference type="EMBL" id="CAF9940076.1"/>
    </source>
</evidence>
<feature type="signal peptide" evidence="2">
    <location>
        <begin position="1"/>
        <end position="18"/>
    </location>
</feature>
<dbReference type="SUPFAM" id="SSF53474">
    <property type="entry name" value="alpha/beta-Hydrolases"/>
    <property type="match status" value="1"/>
</dbReference>
<dbReference type="Gene3D" id="3.40.50.1820">
    <property type="entry name" value="alpha/beta hydrolase"/>
    <property type="match status" value="1"/>
</dbReference>
<proteinExistence type="predicted"/>
<dbReference type="AlphaFoldDB" id="A0A8H3J3J4"/>
<dbReference type="InterPro" id="IPR050228">
    <property type="entry name" value="Carboxylesterase_BioH"/>
</dbReference>
<protein>
    <recommendedName>
        <fullName evidence="3">AB hydrolase-1 domain-containing protein</fullName>
    </recommendedName>
</protein>
<feature type="region of interest" description="Disordered" evidence="1">
    <location>
        <begin position="287"/>
        <end position="310"/>
    </location>
</feature>
<keyword evidence="5" id="KW-1185">Reference proteome</keyword>
<sequence length="403" mass="44237">MRVVLALLCAGFWTAVLAAPSTLNSTPSLNATGSNCAGINGLSPRCRPVEANHRREVFYVGGHYQLDPQTQQHFLVDQMYVEKLTPFRSPHQRYPLVFFHGGGYSGAAWLQTPDGRQGFASYFLERGYVVYLVDQVGTGRSTQADLTAYPIKGVQSAEITLRGFTRMQDYNDYPQAKLHTQWPGTGREGDSAFEALANLAIPLTTNNDRLESSMRNAGCILLSIIGKSFLISHSIGAIHPILLSDQCPDLIAGNLNLEPTTVPFESIVGGPSSPNAGRVPNRKWGLTNTPLTYLPPTTNPEDLKPVRAGPDSAARRSCLRQSEPARKLPNINKVPYVALTGEASQHAGSDHCIVEYLQQAGGKPEWIRLAQIGIHGNGHFGYLERNSEQIAKVAERWIRRHEV</sequence>
<dbReference type="InterPro" id="IPR000073">
    <property type="entry name" value="AB_hydrolase_1"/>
</dbReference>
<evidence type="ECO:0000256" key="2">
    <source>
        <dbReference type="SAM" id="SignalP"/>
    </source>
</evidence>
<dbReference type="CDD" id="cd12809">
    <property type="entry name" value="Esterase_713_like-2"/>
    <property type="match status" value="1"/>
</dbReference>
<name>A0A8H3J3J4_9LECA</name>
<feature type="chain" id="PRO_5034930502" description="AB hydrolase-1 domain-containing protein" evidence="2">
    <location>
        <begin position="19"/>
        <end position="403"/>
    </location>
</feature>
<dbReference type="Proteomes" id="UP000664521">
    <property type="component" value="Unassembled WGS sequence"/>
</dbReference>
<evidence type="ECO:0000313" key="5">
    <source>
        <dbReference type="Proteomes" id="UP000664521"/>
    </source>
</evidence>
<dbReference type="EMBL" id="CAJPDS010000145">
    <property type="protein sequence ID" value="CAF9940076.1"/>
    <property type="molecule type" value="Genomic_DNA"/>
</dbReference>
<organism evidence="4 5">
    <name type="scientific">Heterodermia speciosa</name>
    <dbReference type="NCBI Taxonomy" id="116794"/>
    <lineage>
        <taxon>Eukaryota</taxon>
        <taxon>Fungi</taxon>
        <taxon>Dikarya</taxon>
        <taxon>Ascomycota</taxon>
        <taxon>Pezizomycotina</taxon>
        <taxon>Lecanoromycetes</taxon>
        <taxon>OSLEUM clade</taxon>
        <taxon>Lecanoromycetidae</taxon>
        <taxon>Caliciales</taxon>
        <taxon>Physciaceae</taxon>
        <taxon>Heterodermia</taxon>
    </lineage>
</organism>
<evidence type="ECO:0000256" key="1">
    <source>
        <dbReference type="SAM" id="MobiDB-lite"/>
    </source>
</evidence>